<dbReference type="InterPro" id="IPR046078">
    <property type="entry name" value="DUF6096"/>
</dbReference>
<reference evidence="2" key="1">
    <citation type="journal article" date="2021" name="Proc. Natl. Acad. Sci. U.S.A.">
        <title>A Catalog of Tens of Thousands of Viruses from Human Metagenomes Reveals Hidden Associations with Chronic Diseases.</title>
        <authorList>
            <person name="Tisza M.J."/>
            <person name="Buck C.B."/>
        </authorList>
    </citation>
    <scope>NUCLEOTIDE SEQUENCE</scope>
    <source>
        <strain evidence="2">CtfWc3</strain>
    </source>
</reference>
<evidence type="ECO:0000313" key="2">
    <source>
        <dbReference type="EMBL" id="DAF48804.1"/>
    </source>
</evidence>
<dbReference type="EMBL" id="BK032574">
    <property type="protein sequence ID" value="DAF48804.1"/>
    <property type="molecule type" value="Genomic_DNA"/>
</dbReference>
<protein>
    <submittedName>
        <fullName evidence="2">Tail assembly chaperone</fullName>
    </submittedName>
</protein>
<accession>A0A8S5SCP2</accession>
<name>A0A8S5SCP2_9CAUD</name>
<evidence type="ECO:0000256" key="1">
    <source>
        <dbReference type="SAM" id="MobiDB-lite"/>
    </source>
</evidence>
<feature type="compositionally biased region" description="Basic and acidic residues" evidence="1">
    <location>
        <begin position="107"/>
        <end position="119"/>
    </location>
</feature>
<organism evidence="2">
    <name type="scientific">Myoviridae sp. ctfWc3</name>
    <dbReference type="NCBI Taxonomy" id="2827697"/>
    <lineage>
        <taxon>Viruses</taxon>
        <taxon>Duplodnaviria</taxon>
        <taxon>Heunggongvirae</taxon>
        <taxon>Uroviricota</taxon>
        <taxon>Caudoviricetes</taxon>
    </lineage>
</organism>
<proteinExistence type="predicted"/>
<sequence>MAKQGKTIQLGKLTLDCKLDGKAILTIEKRLKKSILSLFMDANGNAQLPPANELLIVLQGANKTHGVSDQDIIEAFESYIENGGTTVDLFSNVSDLLQESGFFGKAAKTDTKTTSKSEPEMSLLDMDDQSDL</sequence>
<feature type="region of interest" description="Disordered" evidence="1">
    <location>
        <begin position="107"/>
        <end position="132"/>
    </location>
</feature>
<dbReference type="Pfam" id="PF19591">
    <property type="entry name" value="DUF6096"/>
    <property type="match status" value="1"/>
</dbReference>